<dbReference type="GO" id="GO:0009295">
    <property type="term" value="C:nucleoid"/>
    <property type="evidence" value="ECO:0007669"/>
    <property type="project" value="UniProtKB-SubCell"/>
</dbReference>
<keyword evidence="4 7" id="KW-0238">DNA-binding</keyword>
<dbReference type="SMART" id="SM00528">
    <property type="entry name" value="HNS"/>
    <property type="match status" value="1"/>
</dbReference>
<dbReference type="GO" id="GO:0000976">
    <property type="term" value="F:transcription cis-regulatory region binding"/>
    <property type="evidence" value="ECO:0007669"/>
    <property type="project" value="TreeGrafter"/>
</dbReference>
<feature type="domain" description="DNA-binding protein H-NS-like C-terminal" evidence="6">
    <location>
        <begin position="63"/>
        <end position="108"/>
    </location>
</feature>
<dbReference type="Gene3D" id="4.10.430.10">
    <property type="entry name" value="Histone-like protein H-NS, C-terminal domain"/>
    <property type="match status" value="1"/>
</dbReference>
<dbReference type="PANTHER" id="PTHR38097">
    <property type="match status" value="1"/>
</dbReference>
<reference evidence="7 8" key="1">
    <citation type="submission" date="2018-10" db="EMBL/GenBank/DDBJ databases">
        <title>Genomic Encyclopedia of Archaeal and Bacterial Type Strains, Phase II (KMG-II): from individual species to whole genera.</title>
        <authorList>
            <person name="Goeker M."/>
        </authorList>
    </citation>
    <scope>NUCLEOTIDE SEQUENCE [LARGE SCALE GENOMIC DNA]</scope>
    <source>
        <strain evidence="7 8">DSM 29466</strain>
    </source>
</reference>
<dbReference type="GO" id="GO:0003681">
    <property type="term" value="F:bent DNA binding"/>
    <property type="evidence" value="ECO:0007669"/>
    <property type="project" value="TreeGrafter"/>
</dbReference>
<dbReference type="EMBL" id="RCCE01000005">
    <property type="protein sequence ID" value="RLJ41130.1"/>
    <property type="molecule type" value="Genomic_DNA"/>
</dbReference>
<dbReference type="Pfam" id="PF00816">
    <property type="entry name" value="Histone_HNS"/>
    <property type="match status" value="1"/>
</dbReference>
<name>A0A497VCD8_9RHOB</name>
<proteinExistence type="inferred from homology"/>
<evidence type="ECO:0000259" key="6">
    <source>
        <dbReference type="SMART" id="SM00528"/>
    </source>
</evidence>
<dbReference type="PANTHER" id="PTHR38097:SF2">
    <property type="entry name" value="DNA-BINDING PROTEIN STPA"/>
    <property type="match status" value="1"/>
</dbReference>
<evidence type="ECO:0000256" key="3">
    <source>
        <dbReference type="ARBA" id="ARBA00022490"/>
    </source>
</evidence>
<sequence>MAKIDLKSLSLTELKALNARVEKAIERHGKKQKGKALALVKAKAKELGFSLDELTGGAPAKKTTAKKPAKAAYRHPDDASKTWAGRGARPLWLKDALNSGKSLEDFKV</sequence>
<dbReference type="InterPro" id="IPR027444">
    <property type="entry name" value="H-NS_C_dom"/>
</dbReference>
<feature type="region of interest" description="Disordered" evidence="5">
    <location>
        <begin position="54"/>
        <end position="85"/>
    </location>
</feature>
<dbReference type="AlphaFoldDB" id="A0A497VCD8"/>
<keyword evidence="3" id="KW-0963">Cytoplasm</keyword>
<dbReference type="GO" id="GO:0003680">
    <property type="term" value="F:minor groove of adenine-thymine-rich DNA binding"/>
    <property type="evidence" value="ECO:0007669"/>
    <property type="project" value="TreeGrafter"/>
</dbReference>
<keyword evidence="8" id="KW-1185">Reference proteome</keyword>
<evidence type="ECO:0000313" key="8">
    <source>
        <dbReference type="Proteomes" id="UP000269157"/>
    </source>
</evidence>
<gene>
    <name evidence="7" type="ORF">BCF46_2918</name>
</gene>
<dbReference type="GO" id="GO:0032993">
    <property type="term" value="C:protein-DNA complex"/>
    <property type="evidence" value="ECO:0007669"/>
    <property type="project" value="TreeGrafter"/>
</dbReference>
<evidence type="ECO:0000256" key="4">
    <source>
        <dbReference type="ARBA" id="ARBA00023125"/>
    </source>
</evidence>
<dbReference type="OrthoDB" id="5297879at2"/>
<dbReference type="Proteomes" id="UP000269157">
    <property type="component" value="Unassembled WGS sequence"/>
</dbReference>
<dbReference type="SUPFAM" id="SSF81273">
    <property type="entry name" value="H-NS histone-like proteins"/>
    <property type="match status" value="1"/>
</dbReference>
<evidence type="ECO:0000256" key="2">
    <source>
        <dbReference type="ARBA" id="ARBA00010610"/>
    </source>
</evidence>
<organism evidence="7 8">
    <name type="scientific">Litoreibacter meonggei</name>
    <dbReference type="NCBI Taxonomy" id="1049199"/>
    <lineage>
        <taxon>Bacteria</taxon>
        <taxon>Pseudomonadati</taxon>
        <taxon>Pseudomonadota</taxon>
        <taxon>Alphaproteobacteria</taxon>
        <taxon>Rhodobacterales</taxon>
        <taxon>Roseobacteraceae</taxon>
        <taxon>Litoreibacter</taxon>
    </lineage>
</organism>
<accession>A0A497VCD8</accession>
<evidence type="ECO:0000256" key="5">
    <source>
        <dbReference type="SAM" id="MobiDB-lite"/>
    </source>
</evidence>
<evidence type="ECO:0000256" key="1">
    <source>
        <dbReference type="ARBA" id="ARBA00004453"/>
    </source>
</evidence>
<comment type="subcellular location">
    <subcellularLocation>
        <location evidence="1">Cytoplasm</location>
        <location evidence="1">Nucleoid</location>
    </subcellularLocation>
</comment>
<evidence type="ECO:0000313" key="7">
    <source>
        <dbReference type="EMBL" id="RLJ41130.1"/>
    </source>
</evidence>
<comment type="caution">
    <text evidence="7">The sequence shown here is derived from an EMBL/GenBank/DDBJ whole genome shotgun (WGS) entry which is preliminary data.</text>
</comment>
<dbReference type="RefSeq" id="WP_121025688.1">
    <property type="nucleotide sequence ID" value="NZ_RCCE01000005.1"/>
</dbReference>
<protein>
    <submittedName>
        <fullName evidence="7">DNA-binding protein H-NS</fullName>
    </submittedName>
</protein>
<dbReference type="GO" id="GO:0001217">
    <property type="term" value="F:DNA-binding transcription repressor activity"/>
    <property type="evidence" value="ECO:0007669"/>
    <property type="project" value="TreeGrafter"/>
</dbReference>
<feature type="compositionally biased region" description="Basic residues" evidence="5">
    <location>
        <begin position="63"/>
        <end position="73"/>
    </location>
</feature>
<comment type="similarity">
    <text evidence="2">Belongs to the histone-like protein H-NS family.</text>
</comment>
<dbReference type="GO" id="GO:0005829">
    <property type="term" value="C:cytosol"/>
    <property type="evidence" value="ECO:0007669"/>
    <property type="project" value="TreeGrafter"/>
</dbReference>
<dbReference type="InterPro" id="IPR037150">
    <property type="entry name" value="H-NS_C_dom_sf"/>
</dbReference>